<sequence>MLSLFPIRRLDKQIASSKARPVRFRSQ</sequence>
<evidence type="ECO:0000313" key="2">
    <source>
        <dbReference type="Proteomes" id="UP000188268"/>
    </source>
</evidence>
<protein>
    <submittedName>
        <fullName evidence="1">Uncharacterized protein</fullName>
    </submittedName>
</protein>
<evidence type="ECO:0000313" key="1">
    <source>
        <dbReference type="EMBL" id="OMP07674.1"/>
    </source>
</evidence>
<accession>A0A1R3KKU6</accession>
<name>A0A1R3KKU6_COCAP</name>
<proteinExistence type="predicted"/>
<comment type="caution">
    <text evidence="1">The sequence shown here is derived from an EMBL/GenBank/DDBJ whole genome shotgun (WGS) entry which is preliminary data.</text>
</comment>
<dbReference type="Proteomes" id="UP000188268">
    <property type="component" value="Unassembled WGS sequence"/>
</dbReference>
<gene>
    <name evidence="1" type="ORF">CCACVL1_01252</name>
</gene>
<reference evidence="1 2" key="1">
    <citation type="submission" date="2013-09" db="EMBL/GenBank/DDBJ databases">
        <title>Corchorus capsularis genome sequencing.</title>
        <authorList>
            <person name="Alam M."/>
            <person name="Haque M.S."/>
            <person name="Islam M.S."/>
            <person name="Emdad E.M."/>
            <person name="Islam M.M."/>
            <person name="Ahmed B."/>
            <person name="Halim A."/>
            <person name="Hossen Q.M.M."/>
            <person name="Hossain M.Z."/>
            <person name="Ahmed R."/>
            <person name="Khan M.M."/>
            <person name="Islam R."/>
            <person name="Rashid M.M."/>
            <person name="Khan S.A."/>
            <person name="Rahman M.S."/>
            <person name="Alam M."/>
        </authorList>
    </citation>
    <scope>NUCLEOTIDE SEQUENCE [LARGE SCALE GENOMIC DNA]</scope>
    <source>
        <strain evidence="2">cv. CVL-1</strain>
        <tissue evidence="1">Whole seedling</tissue>
    </source>
</reference>
<keyword evidence="2" id="KW-1185">Reference proteome</keyword>
<dbReference type="AlphaFoldDB" id="A0A1R3KKU6"/>
<dbReference type="Gramene" id="OMP07674">
    <property type="protein sequence ID" value="OMP07674"/>
    <property type="gene ID" value="CCACVL1_01252"/>
</dbReference>
<dbReference type="EMBL" id="AWWV01004266">
    <property type="protein sequence ID" value="OMP07674.1"/>
    <property type="molecule type" value="Genomic_DNA"/>
</dbReference>
<organism evidence="1 2">
    <name type="scientific">Corchorus capsularis</name>
    <name type="common">Jute</name>
    <dbReference type="NCBI Taxonomy" id="210143"/>
    <lineage>
        <taxon>Eukaryota</taxon>
        <taxon>Viridiplantae</taxon>
        <taxon>Streptophyta</taxon>
        <taxon>Embryophyta</taxon>
        <taxon>Tracheophyta</taxon>
        <taxon>Spermatophyta</taxon>
        <taxon>Magnoliopsida</taxon>
        <taxon>eudicotyledons</taxon>
        <taxon>Gunneridae</taxon>
        <taxon>Pentapetalae</taxon>
        <taxon>rosids</taxon>
        <taxon>malvids</taxon>
        <taxon>Malvales</taxon>
        <taxon>Malvaceae</taxon>
        <taxon>Grewioideae</taxon>
        <taxon>Apeibeae</taxon>
        <taxon>Corchorus</taxon>
    </lineage>
</organism>